<gene>
    <name evidence="1" type="ORF">RAG0_05586</name>
</gene>
<dbReference type="EMBL" id="FJUX01000025">
    <property type="protein sequence ID" value="CZS96148.1"/>
    <property type="molecule type" value="Genomic_DNA"/>
</dbReference>
<accession>A0A1E1KDM9</accession>
<evidence type="ECO:0000313" key="2">
    <source>
        <dbReference type="Proteomes" id="UP000178912"/>
    </source>
</evidence>
<dbReference type="Proteomes" id="UP000178912">
    <property type="component" value="Unassembled WGS sequence"/>
</dbReference>
<reference evidence="2" key="1">
    <citation type="submission" date="2016-03" db="EMBL/GenBank/DDBJ databases">
        <authorList>
            <person name="Guldener U."/>
        </authorList>
    </citation>
    <scope>NUCLEOTIDE SEQUENCE [LARGE SCALE GENOMIC DNA]</scope>
    <source>
        <strain evidence="2">04CH-RAC-A.6.1</strain>
    </source>
</reference>
<protein>
    <submittedName>
        <fullName evidence="1">Uncharacterized protein</fullName>
    </submittedName>
</protein>
<proteinExistence type="predicted"/>
<dbReference type="AlphaFoldDB" id="A0A1E1KDM9"/>
<sequence>MRLGGAVNAINPEKLCHGTNNRGKYITDSAIPIYQIKKA</sequence>
<keyword evidence="2" id="KW-1185">Reference proteome</keyword>
<organism evidence="1 2">
    <name type="scientific">Rhynchosporium agropyri</name>
    <dbReference type="NCBI Taxonomy" id="914238"/>
    <lineage>
        <taxon>Eukaryota</taxon>
        <taxon>Fungi</taxon>
        <taxon>Dikarya</taxon>
        <taxon>Ascomycota</taxon>
        <taxon>Pezizomycotina</taxon>
        <taxon>Leotiomycetes</taxon>
        <taxon>Helotiales</taxon>
        <taxon>Ploettnerulaceae</taxon>
        <taxon>Rhynchosporium</taxon>
    </lineage>
</organism>
<name>A0A1E1KDM9_9HELO</name>
<evidence type="ECO:0000313" key="1">
    <source>
        <dbReference type="EMBL" id="CZS96148.1"/>
    </source>
</evidence>